<evidence type="ECO:0000313" key="1">
    <source>
        <dbReference type="EMBL" id="EXX92352.1"/>
    </source>
</evidence>
<keyword evidence="1" id="KW-0489">Methyltransferase</keyword>
<dbReference type="RefSeq" id="WP_036581199.1">
    <property type="nucleotide sequence ID" value="NZ_KK082149.1"/>
</dbReference>
<dbReference type="Proteomes" id="UP000053750">
    <property type="component" value="Unassembled WGS sequence"/>
</dbReference>
<dbReference type="Gene3D" id="1.10.287.1890">
    <property type="match status" value="1"/>
</dbReference>
<name>A0A9W5S3H2_9BACL</name>
<dbReference type="AlphaFoldDB" id="A0A9W5S3H2"/>
<dbReference type="PIRSF" id="PIRSF018637">
    <property type="entry name" value="TrmK"/>
    <property type="match status" value="1"/>
</dbReference>
<dbReference type="PANTHER" id="PTHR38451:SF1">
    <property type="entry name" value="TRNA (ADENINE(22)-N(1))-METHYLTRANSFERASE"/>
    <property type="match status" value="1"/>
</dbReference>
<keyword evidence="1" id="KW-0808">Transferase</keyword>
<reference evidence="1 2" key="1">
    <citation type="submission" date="2014-02" db="EMBL/GenBank/DDBJ databases">
        <title>Genome sequence of Paenibacillus darwinianus reveals adaptive mechanisms for survival in Antarctic soils.</title>
        <authorList>
            <person name="Dsouza M."/>
            <person name="Taylor M.W."/>
            <person name="Turner S.J."/>
            <person name="Aislabie J."/>
        </authorList>
    </citation>
    <scope>NUCLEOTIDE SEQUENCE [LARGE SCALE GENOMIC DNA]</scope>
    <source>
        <strain evidence="1 2">CE1</strain>
    </source>
</reference>
<dbReference type="GO" id="GO:0032259">
    <property type="term" value="P:methylation"/>
    <property type="evidence" value="ECO:0007669"/>
    <property type="project" value="UniProtKB-KW"/>
</dbReference>
<dbReference type="EMBL" id="JFHU01000009">
    <property type="protein sequence ID" value="EXX92352.1"/>
    <property type="molecule type" value="Genomic_DNA"/>
</dbReference>
<dbReference type="InterPro" id="IPR006901">
    <property type="entry name" value="TrmK"/>
</dbReference>
<dbReference type="PANTHER" id="PTHR38451">
    <property type="entry name" value="TRNA (ADENINE(22)-N(1))-METHYLTRANSFERASE"/>
    <property type="match status" value="1"/>
</dbReference>
<protein>
    <submittedName>
        <fullName evidence="1">SAM-dependent methyltransferase</fullName>
    </submittedName>
</protein>
<accession>A0A9W5S3H2</accession>
<dbReference type="Gene3D" id="3.40.50.150">
    <property type="entry name" value="Vaccinia Virus protein VP39"/>
    <property type="match status" value="1"/>
</dbReference>
<organism evidence="1 2">
    <name type="scientific">Paenibacillus darwinianus</name>
    <dbReference type="NCBI Taxonomy" id="1380763"/>
    <lineage>
        <taxon>Bacteria</taxon>
        <taxon>Bacillati</taxon>
        <taxon>Bacillota</taxon>
        <taxon>Bacilli</taxon>
        <taxon>Bacillales</taxon>
        <taxon>Paenibacillaceae</taxon>
        <taxon>Paenibacillus</taxon>
    </lineage>
</organism>
<sequence>MLKLSKRLLAIADLVPPGARVADIGSDHAQLPVYLVQSGKAVSAIAGELNEGPLRAARSQIAAAGLTGRIQARQADGLAAIEAGEADCVTVAGMGGALMSAILTQGEADGKLQGVTTLVLQPNVGEDAVREWLLANGWYLAAERILEEDGKIYEVLQAINVADAGPLNRALYDAVFLPLDRAPEEKREWLIRMGPWLLRQPDAVVVRKWESEQDKLRAICRSLGLSEQPEAQEKSAVLLGHIDTIGEVLACLHMVKPSLN</sequence>
<proteinExistence type="predicted"/>
<dbReference type="InterPro" id="IPR029063">
    <property type="entry name" value="SAM-dependent_MTases_sf"/>
</dbReference>
<comment type="caution">
    <text evidence="1">The sequence shown here is derived from an EMBL/GenBank/DDBJ whole genome shotgun (WGS) entry which is preliminary data.</text>
</comment>
<dbReference type="GO" id="GO:0160105">
    <property type="term" value="F:tRNA (adenine(22)-N1)-methyltransferase activity"/>
    <property type="evidence" value="ECO:0007669"/>
    <property type="project" value="InterPro"/>
</dbReference>
<evidence type="ECO:0000313" key="2">
    <source>
        <dbReference type="Proteomes" id="UP000053750"/>
    </source>
</evidence>
<dbReference type="SUPFAM" id="SSF53335">
    <property type="entry name" value="S-adenosyl-L-methionine-dependent methyltransferases"/>
    <property type="match status" value="1"/>
</dbReference>
<dbReference type="Pfam" id="PF04816">
    <property type="entry name" value="TrmK"/>
    <property type="match status" value="1"/>
</dbReference>
<gene>
    <name evidence="1" type="ORF">BG53_15075</name>
</gene>
<dbReference type="OrthoDB" id="5881184at2"/>
<keyword evidence="2" id="KW-1185">Reference proteome</keyword>